<name>A0A0A9Y781_LYGHE</name>
<dbReference type="GO" id="GO:0005506">
    <property type="term" value="F:iron ion binding"/>
    <property type="evidence" value="ECO:0007669"/>
    <property type="project" value="InterPro"/>
</dbReference>
<reference evidence="2" key="2">
    <citation type="submission" date="2014-07" db="EMBL/GenBank/DDBJ databases">
        <authorList>
            <person name="Hull J."/>
        </authorList>
    </citation>
    <scope>NUCLEOTIDE SEQUENCE</scope>
</reference>
<dbReference type="PANTHER" id="PTHR45444">
    <property type="entry name" value="XANTHINE DEHYDROGENASE"/>
    <property type="match status" value="1"/>
</dbReference>
<dbReference type="PANTHER" id="PTHR45444:SF3">
    <property type="entry name" value="XANTHINE DEHYDROGENASE"/>
    <property type="match status" value="1"/>
</dbReference>
<sequence>MHLRIPDMGRDPKTGLGNVFNYFTYGAACSEVQIDCLTGDHKVLRTDIVMDLGASLNPAIDIGQIEGAFMQGLGLFTIEQLLVSPAGALLTRGPGAYKIPSFGDVPAEFNVSLLTNSSNPRAIYSSKSVGEPPLFLASSIFFALRDAIAAFRRQNGDDSWFRMDSPATSARIRILCEDDIVRRVSDLQISDYTPWGVEP</sequence>
<dbReference type="GO" id="GO:0016491">
    <property type="term" value="F:oxidoreductase activity"/>
    <property type="evidence" value="ECO:0007669"/>
    <property type="project" value="InterPro"/>
</dbReference>
<dbReference type="EMBL" id="GBHO01015590">
    <property type="protein sequence ID" value="JAG28014.1"/>
    <property type="molecule type" value="Transcribed_RNA"/>
</dbReference>
<organism evidence="2">
    <name type="scientific">Lygus hesperus</name>
    <name type="common">Western plant bug</name>
    <dbReference type="NCBI Taxonomy" id="30085"/>
    <lineage>
        <taxon>Eukaryota</taxon>
        <taxon>Metazoa</taxon>
        <taxon>Ecdysozoa</taxon>
        <taxon>Arthropoda</taxon>
        <taxon>Hexapoda</taxon>
        <taxon>Insecta</taxon>
        <taxon>Pterygota</taxon>
        <taxon>Neoptera</taxon>
        <taxon>Paraneoptera</taxon>
        <taxon>Hemiptera</taxon>
        <taxon>Heteroptera</taxon>
        <taxon>Panheteroptera</taxon>
        <taxon>Cimicomorpha</taxon>
        <taxon>Miridae</taxon>
        <taxon>Mirini</taxon>
        <taxon>Lygus</taxon>
    </lineage>
</organism>
<dbReference type="SUPFAM" id="SSF56003">
    <property type="entry name" value="Molybdenum cofactor-binding domain"/>
    <property type="match status" value="1"/>
</dbReference>
<dbReference type="FunFam" id="3.30.365.10:FF:000004">
    <property type="entry name" value="Xanthine dehydrogenase oxidase"/>
    <property type="match status" value="1"/>
</dbReference>
<dbReference type="Pfam" id="PF20256">
    <property type="entry name" value="MoCoBD_2"/>
    <property type="match status" value="1"/>
</dbReference>
<protein>
    <submittedName>
        <fullName evidence="2">Xanthine dehydrogenase/oxidase</fullName>
    </submittedName>
</protein>
<accession>A0A0A9Y781</accession>
<evidence type="ECO:0000259" key="1">
    <source>
        <dbReference type="Pfam" id="PF20256"/>
    </source>
</evidence>
<dbReference type="AlphaFoldDB" id="A0A0A9Y781"/>
<proteinExistence type="predicted"/>
<dbReference type="InterPro" id="IPR016208">
    <property type="entry name" value="Ald_Oxase/xanthine_DH-like"/>
</dbReference>
<dbReference type="InterPro" id="IPR046867">
    <property type="entry name" value="AldOxase/xan_DH_MoCoBD2"/>
</dbReference>
<dbReference type="InterPro" id="IPR037165">
    <property type="entry name" value="AldOxase/xan_DH_Mopterin-bd_sf"/>
</dbReference>
<dbReference type="Gene3D" id="3.30.365.10">
    <property type="entry name" value="Aldehyde oxidase/xanthine dehydrogenase, molybdopterin binding domain"/>
    <property type="match status" value="1"/>
</dbReference>
<reference evidence="2" key="1">
    <citation type="journal article" date="2014" name="PLoS ONE">
        <title>Transcriptome-Based Identification of ABC Transporters in the Western Tarnished Plant Bug Lygus hesperus.</title>
        <authorList>
            <person name="Hull J.J."/>
            <person name="Chaney K."/>
            <person name="Geib S.M."/>
            <person name="Fabrick J.A."/>
            <person name="Brent C.S."/>
            <person name="Walsh D."/>
            <person name="Lavine L.C."/>
        </authorList>
    </citation>
    <scope>NUCLEOTIDE SEQUENCE</scope>
</reference>
<gene>
    <name evidence="2" type="primary">XDH_5</name>
    <name evidence="2" type="ORF">CM83_34462</name>
</gene>
<feature type="domain" description="Aldehyde oxidase/xanthine dehydrogenase second molybdopterin binding" evidence="1">
    <location>
        <begin position="11"/>
        <end position="106"/>
    </location>
</feature>
<evidence type="ECO:0000313" key="2">
    <source>
        <dbReference type="EMBL" id="JAG28014.1"/>
    </source>
</evidence>